<name>A0A0A9C860_ARUDO</name>
<protein>
    <submittedName>
        <fullName evidence="2">Uncharacterized protein</fullName>
    </submittedName>
</protein>
<dbReference type="EMBL" id="GBRH01225401">
    <property type="protein sequence ID" value="JAD72494.1"/>
    <property type="molecule type" value="Transcribed_RNA"/>
</dbReference>
<evidence type="ECO:0000313" key="2">
    <source>
        <dbReference type="EMBL" id="JAD72494.1"/>
    </source>
</evidence>
<reference evidence="2" key="2">
    <citation type="journal article" date="2015" name="Data Brief">
        <title>Shoot transcriptome of the giant reed, Arundo donax.</title>
        <authorList>
            <person name="Barrero R.A."/>
            <person name="Guerrero F.D."/>
            <person name="Moolhuijzen P."/>
            <person name="Goolsby J.A."/>
            <person name="Tidwell J."/>
            <person name="Bellgard S.E."/>
            <person name="Bellgard M.I."/>
        </authorList>
    </citation>
    <scope>NUCLEOTIDE SEQUENCE</scope>
    <source>
        <tissue evidence="2">Shoot tissue taken approximately 20 cm above the soil surface</tissue>
    </source>
</reference>
<feature type="compositionally biased region" description="Low complexity" evidence="1">
    <location>
        <begin position="8"/>
        <end position="31"/>
    </location>
</feature>
<evidence type="ECO:0000256" key="1">
    <source>
        <dbReference type="SAM" id="MobiDB-lite"/>
    </source>
</evidence>
<organism evidence="2">
    <name type="scientific">Arundo donax</name>
    <name type="common">Giant reed</name>
    <name type="synonym">Donax arundinaceus</name>
    <dbReference type="NCBI Taxonomy" id="35708"/>
    <lineage>
        <taxon>Eukaryota</taxon>
        <taxon>Viridiplantae</taxon>
        <taxon>Streptophyta</taxon>
        <taxon>Embryophyta</taxon>
        <taxon>Tracheophyta</taxon>
        <taxon>Spermatophyta</taxon>
        <taxon>Magnoliopsida</taxon>
        <taxon>Liliopsida</taxon>
        <taxon>Poales</taxon>
        <taxon>Poaceae</taxon>
        <taxon>PACMAD clade</taxon>
        <taxon>Arundinoideae</taxon>
        <taxon>Arundineae</taxon>
        <taxon>Arundo</taxon>
    </lineage>
</organism>
<sequence length="38" mass="3661">MGGELDAGEAMARSRMASASSAAARPEPSGRGVAAGAR</sequence>
<dbReference type="AlphaFoldDB" id="A0A0A9C860"/>
<feature type="region of interest" description="Disordered" evidence="1">
    <location>
        <begin position="1"/>
        <end position="38"/>
    </location>
</feature>
<reference evidence="2" key="1">
    <citation type="submission" date="2014-09" db="EMBL/GenBank/DDBJ databases">
        <authorList>
            <person name="Magalhaes I.L.F."/>
            <person name="Oliveira U."/>
            <person name="Santos F.R."/>
            <person name="Vidigal T.H.D.A."/>
            <person name="Brescovit A.D."/>
            <person name="Santos A.J."/>
        </authorList>
    </citation>
    <scope>NUCLEOTIDE SEQUENCE</scope>
    <source>
        <tissue evidence="2">Shoot tissue taken approximately 20 cm above the soil surface</tissue>
    </source>
</reference>
<accession>A0A0A9C860</accession>
<proteinExistence type="predicted"/>